<evidence type="ECO:0000256" key="1">
    <source>
        <dbReference type="SAM" id="MobiDB-lite"/>
    </source>
</evidence>
<dbReference type="EMBL" id="NIZW01000002">
    <property type="protein sequence ID" value="PHQ36634.1"/>
    <property type="molecule type" value="Genomic_DNA"/>
</dbReference>
<organism evidence="2 3">
    <name type="scientific">Rhodopirellula bahusiensis</name>
    <dbReference type="NCBI Taxonomy" id="2014065"/>
    <lineage>
        <taxon>Bacteria</taxon>
        <taxon>Pseudomonadati</taxon>
        <taxon>Planctomycetota</taxon>
        <taxon>Planctomycetia</taxon>
        <taxon>Pirellulales</taxon>
        <taxon>Pirellulaceae</taxon>
        <taxon>Rhodopirellula</taxon>
    </lineage>
</organism>
<reference evidence="2 3" key="1">
    <citation type="submission" date="2017-06" db="EMBL/GenBank/DDBJ databases">
        <title>Description of Rhodopirellula bahusiensis sp. nov.</title>
        <authorList>
            <person name="Kizina J."/>
            <person name="Harder J."/>
        </authorList>
    </citation>
    <scope>NUCLEOTIDE SEQUENCE [LARGE SCALE GENOMIC DNA]</scope>
    <source>
        <strain evidence="2 3">SWK21</strain>
    </source>
</reference>
<proteinExistence type="predicted"/>
<feature type="region of interest" description="Disordered" evidence="1">
    <location>
        <begin position="1"/>
        <end position="28"/>
    </location>
</feature>
<feature type="compositionally biased region" description="Polar residues" evidence="1">
    <location>
        <begin position="7"/>
        <end position="26"/>
    </location>
</feature>
<evidence type="ECO:0000313" key="2">
    <source>
        <dbReference type="EMBL" id="PHQ36634.1"/>
    </source>
</evidence>
<evidence type="ECO:0000313" key="3">
    <source>
        <dbReference type="Proteomes" id="UP000225740"/>
    </source>
</evidence>
<keyword evidence="3" id="KW-1185">Reference proteome</keyword>
<comment type="caution">
    <text evidence="2">The sequence shown here is derived from an EMBL/GenBank/DDBJ whole genome shotgun (WGS) entry which is preliminary data.</text>
</comment>
<accession>A0A2G1WC69</accession>
<gene>
    <name evidence="2" type="ORF">CEE69_04540</name>
</gene>
<sequence>MSDDEALQSSTTFDSESADDSITSCELSPVSDWEPIDTWRSQWWPELPSGYRRECLPELD</sequence>
<dbReference type="AlphaFoldDB" id="A0A2G1WC69"/>
<name>A0A2G1WC69_9BACT</name>
<protein>
    <submittedName>
        <fullName evidence="2">Uncharacterized protein</fullName>
    </submittedName>
</protein>
<dbReference type="Proteomes" id="UP000225740">
    <property type="component" value="Unassembled WGS sequence"/>
</dbReference>